<accession>A0ABW9XUL5</accession>
<comment type="caution">
    <text evidence="2">The sequence shown here is derived from an EMBL/GenBank/DDBJ whole genome shotgun (WGS) entry which is preliminary data.</text>
</comment>
<gene>
    <name evidence="2" type="primary">gerQ</name>
    <name evidence="2" type="ORF">GT019_20310</name>
</gene>
<sequence length="192" mass="20585">MSNGYGYNTAVSPASTGGFPGYGGGWQQPTSMSMPMQMPVQMPMQMQQMQSPLVAGASTQPPTVPNGSFVTPSGGNVVAIPASEESYVENILRMNRGKMATFYMTYENNREWNAKVFRGIIEAAGRDHIIISDPSTGMRYLLLTLNLDYVTFDGPINYAYTFNGVTITNNTSLPSGTAGTTATTSSVPLGRP</sequence>
<keyword evidence="2" id="KW-0946">Virion</keyword>
<dbReference type="Proteomes" id="UP000665561">
    <property type="component" value="Unassembled WGS sequence"/>
</dbReference>
<name>A0ABW9XUL5_9BACL</name>
<protein>
    <submittedName>
        <fullName evidence="2">Spore coat protein GerQ</fullName>
    </submittedName>
</protein>
<feature type="region of interest" description="Disordered" evidence="1">
    <location>
        <begin position="173"/>
        <end position="192"/>
    </location>
</feature>
<evidence type="ECO:0000313" key="2">
    <source>
        <dbReference type="EMBL" id="NBD26226.1"/>
    </source>
</evidence>
<dbReference type="InterPro" id="IPR014099">
    <property type="entry name" value="Spore_coat_GerQ"/>
</dbReference>
<proteinExistence type="predicted"/>
<dbReference type="RefSeq" id="WP_161745025.1">
    <property type="nucleotide sequence ID" value="NZ_JAAAMV010000019.1"/>
</dbReference>
<evidence type="ECO:0000256" key="1">
    <source>
        <dbReference type="SAM" id="MobiDB-lite"/>
    </source>
</evidence>
<organism evidence="2 3">
    <name type="scientific">Paenibacillus glycinis</name>
    <dbReference type="NCBI Taxonomy" id="2697035"/>
    <lineage>
        <taxon>Bacteria</taxon>
        <taxon>Bacillati</taxon>
        <taxon>Bacillota</taxon>
        <taxon>Bacilli</taxon>
        <taxon>Bacillales</taxon>
        <taxon>Paenibacillaceae</taxon>
        <taxon>Paenibacillus</taxon>
    </lineage>
</organism>
<keyword evidence="2" id="KW-0167">Capsid protein</keyword>
<keyword evidence="3" id="KW-1185">Reference proteome</keyword>
<evidence type="ECO:0000313" key="3">
    <source>
        <dbReference type="Proteomes" id="UP000665561"/>
    </source>
</evidence>
<dbReference type="NCBIfam" id="TIGR02728">
    <property type="entry name" value="spore_gerQ"/>
    <property type="match status" value="1"/>
</dbReference>
<feature type="compositionally biased region" description="Low complexity" evidence="1">
    <location>
        <begin position="175"/>
        <end position="186"/>
    </location>
</feature>
<reference evidence="2 3" key="1">
    <citation type="submission" date="2020-01" db="EMBL/GenBank/DDBJ databases">
        <title>Paenibacillus soybeanensis sp. nov. isolated from the nodules of soybean (Glycine max(L.) Merr).</title>
        <authorList>
            <person name="Wang H."/>
        </authorList>
    </citation>
    <scope>NUCLEOTIDE SEQUENCE [LARGE SCALE GENOMIC DNA]</scope>
    <source>
        <strain evidence="2 3">T1</strain>
    </source>
</reference>
<dbReference type="EMBL" id="JAAAMV010000019">
    <property type="protein sequence ID" value="NBD26226.1"/>
    <property type="molecule type" value="Genomic_DNA"/>
</dbReference>
<dbReference type="Pfam" id="PF09671">
    <property type="entry name" value="Spore_GerQ"/>
    <property type="match status" value="1"/>
</dbReference>